<sequence>MICVKKGTSIMSVDQIAKGFTDFYYNAFDTNRAGLAPLYRDVSMLTYEDKQFVGAQNIVNHLASLPVQRIKHLITKCDAQPSHPTQGSILITFDDSPAPMAFVQTFNLYPEGTSNYFVYNGWLLLYGLAVCLYAATNANGSVAISDVKRIVKLNVALVQHVKGMMLGPVIPTYARCLHYHRISHAVFTRSLVLDVHHDGRASSKSALAPVIVFIYGGAWSSGSKEIYAPLAYTLQTAGYIVVVPNYSLHPNGLVEEMLDDVADALVWTEANILSYGGDPKNISIMGHSAGAHLASLVLIHNLNSVTQNRLCPMNNEYTGQYFLRPLTRSLPRISAVILLAGVYNIAQHFQFEAQRGLEEVSAMARAMGSTRASFDARSPVEILRNLNHLEVDTIDRNLALRTLLPANWLLLHGSSDTTVPVRESEQLYEVLRGLEFENTRLVVLPRISHAVPVLELMSLDSDYTNLFISLLQQTIP</sequence>
<dbReference type="InterPro" id="IPR049492">
    <property type="entry name" value="BD-FAE-like_dom"/>
</dbReference>
<dbReference type="Proteomes" id="UP001211907">
    <property type="component" value="Unassembled WGS sequence"/>
</dbReference>
<dbReference type="SUPFAM" id="SSF53474">
    <property type="entry name" value="alpha/beta-Hydrolases"/>
    <property type="match status" value="1"/>
</dbReference>
<gene>
    <name evidence="3" type="ORF">HK100_003324</name>
</gene>
<dbReference type="CDD" id="cd00780">
    <property type="entry name" value="NTF2"/>
    <property type="match status" value="1"/>
</dbReference>
<dbReference type="InterPro" id="IPR050300">
    <property type="entry name" value="GDXG_lipolytic_enzyme"/>
</dbReference>
<evidence type="ECO:0000256" key="1">
    <source>
        <dbReference type="ARBA" id="ARBA00022801"/>
    </source>
</evidence>
<dbReference type="PANTHER" id="PTHR48081">
    <property type="entry name" value="AB HYDROLASE SUPERFAMILY PROTEIN C4A8.06C"/>
    <property type="match status" value="1"/>
</dbReference>
<evidence type="ECO:0000259" key="2">
    <source>
        <dbReference type="PROSITE" id="PS50177"/>
    </source>
</evidence>
<evidence type="ECO:0000313" key="4">
    <source>
        <dbReference type="Proteomes" id="UP001211907"/>
    </source>
</evidence>
<keyword evidence="1" id="KW-0378">Hydrolase</keyword>
<evidence type="ECO:0000313" key="3">
    <source>
        <dbReference type="EMBL" id="KAJ3134725.1"/>
    </source>
</evidence>
<dbReference type="InterPro" id="IPR002075">
    <property type="entry name" value="NTF2_dom"/>
</dbReference>
<dbReference type="AlphaFoldDB" id="A0AAD5T6S8"/>
<dbReference type="InterPro" id="IPR018222">
    <property type="entry name" value="Nuclear_transport_factor_2_euk"/>
</dbReference>
<accession>A0AAD5T6S8</accession>
<dbReference type="PROSITE" id="PS50177">
    <property type="entry name" value="NTF2_DOMAIN"/>
    <property type="match status" value="1"/>
</dbReference>
<feature type="domain" description="NTF2" evidence="2">
    <location>
        <begin position="16"/>
        <end position="125"/>
    </location>
</feature>
<dbReference type="Gene3D" id="3.10.450.50">
    <property type="match status" value="1"/>
</dbReference>
<comment type="caution">
    <text evidence="3">The sequence shown here is derived from an EMBL/GenBank/DDBJ whole genome shotgun (WGS) entry which is preliminary data.</text>
</comment>
<organism evidence="3 4">
    <name type="scientific">Physocladia obscura</name>
    <dbReference type="NCBI Taxonomy" id="109957"/>
    <lineage>
        <taxon>Eukaryota</taxon>
        <taxon>Fungi</taxon>
        <taxon>Fungi incertae sedis</taxon>
        <taxon>Chytridiomycota</taxon>
        <taxon>Chytridiomycota incertae sedis</taxon>
        <taxon>Chytridiomycetes</taxon>
        <taxon>Chytridiales</taxon>
        <taxon>Chytriomycetaceae</taxon>
        <taxon>Physocladia</taxon>
    </lineage>
</organism>
<dbReference type="InterPro" id="IPR029058">
    <property type="entry name" value="AB_hydrolase_fold"/>
</dbReference>
<dbReference type="GO" id="GO:0004061">
    <property type="term" value="F:arylformamidase activity"/>
    <property type="evidence" value="ECO:0007669"/>
    <property type="project" value="TreeGrafter"/>
</dbReference>
<dbReference type="InterPro" id="IPR032710">
    <property type="entry name" value="NTF2-like_dom_sf"/>
</dbReference>
<dbReference type="SUPFAM" id="SSF54427">
    <property type="entry name" value="NTF2-like"/>
    <property type="match status" value="1"/>
</dbReference>
<keyword evidence="4" id="KW-1185">Reference proteome</keyword>
<protein>
    <recommendedName>
        <fullName evidence="2">NTF2 domain-containing protein</fullName>
    </recommendedName>
</protein>
<dbReference type="Gene3D" id="3.40.50.1820">
    <property type="entry name" value="alpha/beta hydrolase"/>
    <property type="match status" value="1"/>
</dbReference>
<dbReference type="Pfam" id="PF20434">
    <property type="entry name" value="BD-FAE"/>
    <property type="match status" value="1"/>
</dbReference>
<dbReference type="PANTHER" id="PTHR48081:SF33">
    <property type="entry name" value="KYNURENINE FORMAMIDASE"/>
    <property type="match status" value="1"/>
</dbReference>
<reference evidence="3" key="1">
    <citation type="submission" date="2020-05" db="EMBL/GenBank/DDBJ databases">
        <title>Phylogenomic resolution of chytrid fungi.</title>
        <authorList>
            <person name="Stajich J.E."/>
            <person name="Amses K."/>
            <person name="Simmons R."/>
            <person name="Seto K."/>
            <person name="Myers J."/>
            <person name="Bonds A."/>
            <person name="Quandt C.A."/>
            <person name="Barry K."/>
            <person name="Liu P."/>
            <person name="Grigoriev I."/>
            <person name="Longcore J.E."/>
            <person name="James T.Y."/>
        </authorList>
    </citation>
    <scope>NUCLEOTIDE SEQUENCE</scope>
    <source>
        <strain evidence="3">JEL0513</strain>
    </source>
</reference>
<dbReference type="EMBL" id="JADGJH010000182">
    <property type="protein sequence ID" value="KAJ3134725.1"/>
    <property type="molecule type" value="Genomic_DNA"/>
</dbReference>
<name>A0AAD5T6S8_9FUNG</name>
<dbReference type="Pfam" id="PF02136">
    <property type="entry name" value="NTF2"/>
    <property type="match status" value="1"/>
</dbReference>
<proteinExistence type="predicted"/>